<dbReference type="EMBL" id="FONW01000012">
    <property type="protein sequence ID" value="SFF67192.1"/>
    <property type="molecule type" value="Genomic_DNA"/>
</dbReference>
<dbReference type="Pfam" id="PF01656">
    <property type="entry name" value="CbiA"/>
    <property type="match status" value="1"/>
</dbReference>
<organism evidence="2 3">
    <name type="scientific">Sunxiuqinia elliptica</name>
    <dbReference type="NCBI Taxonomy" id="655355"/>
    <lineage>
        <taxon>Bacteria</taxon>
        <taxon>Pseudomonadati</taxon>
        <taxon>Bacteroidota</taxon>
        <taxon>Bacteroidia</taxon>
        <taxon>Marinilabiliales</taxon>
        <taxon>Prolixibacteraceae</taxon>
        <taxon>Sunxiuqinia</taxon>
    </lineage>
</organism>
<dbReference type="RefSeq" id="WP_093921222.1">
    <property type="nucleotide sequence ID" value="NZ_FONW01000012.1"/>
</dbReference>
<dbReference type="Gene3D" id="3.30.70.20">
    <property type="match status" value="1"/>
</dbReference>
<name>A0A1I2KJK6_9BACT</name>
<evidence type="ECO:0000313" key="2">
    <source>
        <dbReference type="EMBL" id="SFF67192.1"/>
    </source>
</evidence>
<dbReference type="SUPFAM" id="SSF54862">
    <property type="entry name" value="4Fe-4S ferredoxins"/>
    <property type="match status" value="1"/>
</dbReference>
<dbReference type="Gene3D" id="3.40.50.300">
    <property type="entry name" value="P-loop containing nucleotide triphosphate hydrolases"/>
    <property type="match status" value="2"/>
</dbReference>
<dbReference type="AlphaFoldDB" id="A0A1I2KJK6"/>
<dbReference type="InterPro" id="IPR027417">
    <property type="entry name" value="P-loop_NTPase"/>
</dbReference>
<accession>A0A1I2KJK6</accession>
<dbReference type="PROSITE" id="PS51379">
    <property type="entry name" value="4FE4S_FER_2"/>
    <property type="match status" value="2"/>
</dbReference>
<sequence length="286" mass="31402">MKIAVASGKGGTGKTLISTNLFHVIQQLGDPVELIDCDAEEPNTRQFIKGKVNDEEMVTQRIPVIDKASCTFCGKCQEYCHYNAIIVLPDIRHVQVIEELCHDCGACSYACHAGAISERVKSIGSITNYETALGGFLTESQIDIGIYSPVPVIQKAIHSADKNAFVILDAPPGTSCPFIATVSEANFVVLVTEPTPFGLNDLKLSVNVLKELQKPFGVIVNRAGLGDDKLYHYLKENNISLLADIPFDRQVAHTYSCGNLITDESSKYKELFLHLYDTLKKQAQHD</sequence>
<dbReference type="Proteomes" id="UP000198964">
    <property type="component" value="Unassembled WGS sequence"/>
</dbReference>
<gene>
    <name evidence="2" type="ORF">SAMN05216283_11282</name>
</gene>
<feature type="domain" description="4Fe-4S ferredoxin-type" evidence="1">
    <location>
        <begin position="61"/>
        <end position="90"/>
    </location>
</feature>
<dbReference type="PANTHER" id="PTHR43063:SF1">
    <property type="entry name" value="4FE-4S CLUSTER CONTAINING PARA FAMILY ATPASE PROTEIN"/>
    <property type="match status" value="1"/>
</dbReference>
<dbReference type="InterPro" id="IPR002586">
    <property type="entry name" value="CobQ/CobB/MinD/ParA_Nub-bd_dom"/>
</dbReference>
<proteinExistence type="predicted"/>
<dbReference type="SUPFAM" id="SSF52540">
    <property type="entry name" value="P-loop containing nucleoside triphosphate hydrolases"/>
    <property type="match status" value="1"/>
</dbReference>
<reference evidence="2 3" key="1">
    <citation type="submission" date="2016-10" db="EMBL/GenBank/DDBJ databases">
        <authorList>
            <person name="de Groot N.N."/>
        </authorList>
    </citation>
    <scope>NUCLEOTIDE SEQUENCE [LARGE SCALE GENOMIC DNA]</scope>
    <source>
        <strain evidence="2 3">CGMCC 1.9156</strain>
    </source>
</reference>
<dbReference type="PANTHER" id="PTHR43063">
    <property type="entry name" value="4FE-4S CLUSTER CONTAINING PARA FAMILY ATPASE PROTEIN"/>
    <property type="match status" value="1"/>
</dbReference>
<evidence type="ECO:0000259" key="1">
    <source>
        <dbReference type="PROSITE" id="PS51379"/>
    </source>
</evidence>
<dbReference type="InterPro" id="IPR017896">
    <property type="entry name" value="4Fe4S_Fe-S-bd"/>
</dbReference>
<evidence type="ECO:0000313" key="3">
    <source>
        <dbReference type="Proteomes" id="UP000198964"/>
    </source>
</evidence>
<feature type="domain" description="4Fe-4S ferredoxin-type" evidence="1">
    <location>
        <begin position="92"/>
        <end position="121"/>
    </location>
</feature>
<keyword evidence="3" id="KW-1185">Reference proteome</keyword>
<protein>
    <submittedName>
        <fullName evidence="2">MinD superfamily P-loop ATPase, contains an inserted ferredoxin domain</fullName>
    </submittedName>
</protein>
<dbReference type="STRING" id="655355.SAMN05216283_11282"/>